<dbReference type="PANTHER" id="PTHR18964">
    <property type="entry name" value="ROK (REPRESSOR, ORF, KINASE) FAMILY"/>
    <property type="match status" value="1"/>
</dbReference>
<comment type="similarity">
    <text evidence="1">Belongs to the ROK (NagC/XylR) family.</text>
</comment>
<evidence type="ECO:0000313" key="2">
    <source>
        <dbReference type="EMBL" id="MCS3864874.1"/>
    </source>
</evidence>
<dbReference type="CDD" id="cd23763">
    <property type="entry name" value="ASKHA_ATPase_ROK"/>
    <property type="match status" value="1"/>
</dbReference>
<reference evidence="2" key="1">
    <citation type="submission" date="2022-08" db="EMBL/GenBank/DDBJ databases">
        <title>Genomic Encyclopedia of Type Strains, Phase V (KMG-V): Genome sequencing to study the core and pangenomes of soil and plant-associated prokaryotes.</title>
        <authorList>
            <person name="Whitman W."/>
        </authorList>
    </citation>
    <scope>NUCLEOTIDE SEQUENCE</scope>
    <source>
        <strain evidence="2">SP2016B</strain>
    </source>
</reference>
<comment type="caution">
    <text evidence="2">The sequence shown here is derived from an EMBL/GenBank/DDBJ whole genome shotgun (WGS) entry which is preliminary data.</text>
</comment>
<protein>
    <submittedName>
        <fullName evidence="2">Glucokinase</fullName>
        <ecNumber evidence="2">2.7.1.2</ecNumber>
    </submittedName>
</protein>
<dbReference type="EC" id="2.7.1.2" evidence="2"/>
<sequence>MSSYAVGVDIGGTNLKAALVAREDGLLEQTQRPTEARKGPEHVTSQITGLVTDLIDLAPPDAVMGVGIGAPGAVNWERTTVSHPPNIDDWESVNLRASLQSRLGRSLPIIVENDANVAALGSAFHGAGRHVDSFIMVTLGTGVGGGIIYQNKIFRGSTGGAGEIGHMTVDYEGPFANTGVGGAIEGYLGQRFLTRHARDRIVNYPDSTVRDLVEGDLDQMSPRTLYDAATQGDEFAQAMLAWAGHKLGCVLGSAVNLLDIRTIVVGGGVSAAGDYILDPARDVLPRFVTPGLRDDLQIHREDLGNEASLLGAARLAFEGKDAQVGTR</sequence>
<gene>
    <name evidence="2" type="ORF">GGP82_001423</name>
</gene>
<organism evidence="2 3">
    <name type="scientific">Salinibacter ruber</name>
    <dbReference type="NCBI Taxonomy" id="146919"/>
    <lineage>
        <taxon>Bacteria</taxon>
        <taxon>Pseudomonadati</taxon>
        <taxon>Rhodothermota</taxon>
        <taxon>Rhodothermia</taxon>
        <taxon>Rhodothermales</taxon>
        <taxon>Salinibacteraceae</taxon>
        <taxon>Salinibacter</taxon>
    </lineage>
</organism>
<dbReference type="Gene3D" id="3.30.420.40">
    <property type="match status" value="2"/>
</dbReference>
<dbReference type="AlphaFoldDB" id="A0A9X2R7E9"/>
<dbReference type="SUPFAM" id="SSF53067">
    <property type="entry name" value="Actin-like ATPase domain"/>
    <property type="match status" value="1"/>
</dbReference>
<accession>A0A9X2R7E9</accession>
<evidence type="ECO:0000256" key="1">
    <source>
        <dbReference type="ARBA" id="ARBA00006479"/>
    </source>
</evidence>
<dbReference type="Proteomes" id="UP001155034">
    <property type="component" value="Unassembled WGS sequence"/>
</dbReference>
<dbReference type="PANTHER" id="PTHR18964:SF149">
    <property type="entry name" value="BIFUNCTIONAL UDP-N-ACETYLGLUCOSAMINE 2-EPIMERASE_N-ACETYLMANNOSAMINE KINASE"/>
    <property type="match status" value="1"/>
</dbReference>
<evidence type="ECO:0000313" key="3">
    <source>
        <dbReference type="Proteomes" id="UP001155034"/>
    </source>
</evidence>
<dbReference type="Pfam" id="PF00480">
    <property type="entry name" value="ROK"/>
    <property type="match status" value="1"/>
</dbReference>
<dbReference type="InterPro" id="IPR049874">
    <property type="entry name" value="ROK_cs"/>
</dbReference>
<dbReference type="InterPro" id="IPR043129">
    <property type="entry name" value="ATPase_NBD"/>
</dbReference>
<dbReference type="PROSITE" id="PS01125">
    <property type="entry name" value="ROK"/>
    <property type="match status" value="1"/>
</dbReference>
<keyword evidence="2" id="KW-0808">Transferase</keyword>
<dbReference type="RefSeq" id="WP_259083395.1">
    <property type="nucleotide sequence ID" value="NZ_JANTYZ010000003.1"/>
</dbReference>
<proteinExistence type="inferred from homology"/>
<dbReference type="GO" id="GO:0004340">
    <property type="term" value="F:glucokinase activity"/>
    <property type="evidence" value="ECO:0007669"/>
    <property type="project" value="UniProtKB-EC"/>
</dbReference>
<dbReference type="EMBL" id="JANTYZ010000003">
    <property type="protein sequence ID" value="MCS3864874.1"/>
    <property type="molecule type" value="Genomic_DNA"/>
</dbReference>
<name>A0A9X2R7E9_9BACT</name>
<dbReference type="InterPro" id="IPR000600">
    <property type="entry name" value="ROK"/>
</dbReference>